<organism evidence="5 6">
    <name type="scientific">Peribacillus muralis</name>
    <dbReference type="NCBI Taxonomy" id="264697"/>
    <lineage>
        <taxon>Bacteria</taxon>
        <taxon>Bacillati</taxon>
        <taxon>Bacillota</taxon>
        <taxon>Bacilli</taxon>
        <taxon>Bacillales</taxon>
        <taxon>Bacillaceae</taxon>
        <taxon>Peribacillus</taxon>
    </lineage>
</organism>
<dbReference type="PANTHER" id="PTHR43537:SF53">
    <property type="entry name" value="HTH-TYPE TRANSCRIPTIONAL REPRESSOR NANR"/>
    <property type="match status" value="1"/>
</dbReference>
<gene>
    <name evidence="5" type="ORF">ABE28_004990</name>
</gene>
<proteinExistence type="predicted"/>
<dbReference type="Gene3D" id="1.20.120.530">
    <property type="entry name" value="GntR ligand-binding domain-like"/>
    <property type="match status" value="1"/>
</dbReference>
<dbReference type="STRING" id="264697.ABE28_004990"/>
<dbReference type="RefSeq" id="WP_064466774.1">
    <property type="nucleotide sequence ID" value="NZ_CP017080.1"/>
</dbReference>
<evidence type="ECO:0000256" key="3">
    <source>
        <dbReference type="ARBA" id="ARBA00023163"/>
    </source>
</evidence>
<evidence type="ECO:0000256" key="1">
    <source>
        <dbReference type="ARBA" id="ARBA00023015"/>
    </source>
</evidence>
<sequence>MLNSLEMDIHKKIKQAIIQQKLRPNMQLIEKDLAESFGVSRTPVRTVLRRLEYEKLVKIKEHKGTFVSCSTIEEAKEVFEMRRILEGEAVRRACRLFIEEQLQELETLVEEELQINESPDFYESLKISGDFHLKIAEIAGNSYFYQYLEDLISLTYVIIAIYGRGEMETCGSHDHMQIFNAIKQRDGDLAERLSLNHLSEIESNLHFNEELQFSPSLTDIFQ</sequence>
<dbReference type="EMBL" id="CP017080">
    <property type="protein sequence ID" value="AOH53696.1"/>
    <property type="molecule type" value="Genomic_DNA"/>
</dbReference>
<dbReference type="GO" id="GO:0003677">
    <property type="term" value="F:DNA binding"/>
    <property type="evidence" value="ECO:0007669"/>
    <property type="project" value="UniProtKB-KW"/>
</dbReference>
<dbReference type="InterPro" id="IPR011711">
    <property type="entry name" value="GntR_C"/>
</dbReference>
<evidence type="ECO:0000256" key="2">
    <source>
        <dbReference type="ARBA" id="ARBA00023125"/>
    </source>
</evidence>
<keyword evidence="2" id="KW-0238">DNA-binding</keyword>
<dbReference type="GO" id="GO:0003700">
    <property type="term" value="F:DNA-binding transcription factor activity"/>
    <property type="evidence" value="ECO:0007669"/>
    <property type="project" value="InterPro"/>
</dbReference>
<dbReference type="PANTHER" id="PTHR43537">
    <property type="entry name" value="TRANSCRIPTIONAL REGULATOR, GNTR FAMILY"/>
    <property type="match status" value="1"/>
</dbReference>
<reference evidence="5 6" key="1">
    <citation type="submission" date="2016-08" db="EMBL/GenBank/DDBJ databases">
        <title>Complete genome sequence of Bacillus muralis G25-68, a strain with toxicity to nematodes.</title>
        <authorList>
            <person name="Zheng Z."/>
        </authorList>
    </citation>
    <scope>NUCLEOTIDE SEQUENCE [LARGE SCALE GENOMIC DNA]</scope>
    <source>
        <strain evidence="5 6">G25-68</strain>
    </source>
</reference>
<keyword evidence="6" id="KW-1185">Reference proteome</keyword>
<evidence type="ECO:0000313" key="6">
    <source>
        <dbReference type="Proteomes" id="UP000077926"/>
    </source>
</evidence>
<dbReference type="Pfam" id="PF00392">
    <property type="entry name" value="GntR"/>
    <property type="match status" value="1"/>
</dbReference>
<evidence type="ECO:0000313" key="5">
    <source>
        <dbReference type="EMBL" id="AOH53696.1"/>
    </source>
</evidence>
<name>A0A1B3XKG9_9BACI</name>
<accession>A0A1B3XKG9</accession>
<dbReference type="SMART" id="SM00895">
    <property type="entry name" value="FCD"/>
    <property type="match status" value="1"/>
</dbReference>
<dbReference type="SMART" id="SM00345">
    <property type="entry name" value="HTH_GNTR"/>
    <property type="match status" value="1"/>
</dbReference>
<dbReference type="CDD" id="cd07377">
    <property type="entry name" value="WHTH_GntR"/>
    <property type="match status" value="1"/>
</dbReference>
<dbReference type="OrthoDB" id="574518at2"/>
<dbReference type="Gene3D" id="1.10.10.10">
    <property type="entry name" value="Winged helix-like DNA-binding domain superfamily/Winged helix DNA-binding domain"/>
    <property type="match status" value="1"/>
</dbReference>
<dbReference type="InterPro" id="IPR036388">
    <property type="entry name" value="WH-like_DNA-bd_sf"/>
</dbReference>
<dbReference type="Proteomes" id="UP000077926">
    <property type="component" value="Chromosome"/>
</dbReference>
<dbReference type="Pfam" id="PF07729">
    <property type="entry name" value="FCD"/>
    <property type="match status" value="1"/>
</dbReference>
<protein>
    <submittedName>
        <fullName evidence="5">GntR family transcriptional regulator</fullName>
    </submittedName>
</protein>
<dbReference type="InterPro" id="IPR000524">
    <property type="entry name" value="Tscrpt_reg_HTH_GntR"/>
</dbReference>
<dbReference type="InterPro" id="IPR036390">
    <property type="entry name" value="WH_DNA-bd_sf"/>
</dbReference>
<dbReference type="AlphaFoldDB" id="A0A1B3XKG9"/>
<dbReference type="SUPFAM" id="SSF46785">
    <property type="entry name" value="Winged helix' DNA-binding domain"/>
    <property type="match status" value="1"/>
</dbReference>
<dbReference type="SUPFAM" id="SSF48008">
    <property type="entry name" value="GntR ligand-binding domain-like"/>
    <property type="match status" value="1"/>
</dbReference>
<dbReference type="PROSITE" id="PS50949">
    <property type="entry name" value="HTH_GNTR"/>
    <property type="match status" value="1"/>
</dbReference>
<evidence type="ECO:0000259" key="4">
    <source>
        <dbReference type="PROSITE" id="PS50949"/>
    </source>
</evidence>
<dbReference type="KEGG" id="bmur:ABE28_004990"/>
<keyword evidence="3" id="KW-0804">Transcription</keyword>
<keyword evidence="1" id="KW-0805">Transcription regulation</keyword>
<dbReference type="InterPro" id="IPR008920">
    <property type="entry name" value="TF_FadR/GntR_C"/>
</dbReference>
<feature type="domain" description="HTH gntR-type" evidence="4">
    <location>
        <begin position="3"/>
        <end position="70"/>
    </location>
</feature>